<evidence type="ECO:0000313" key="2">
    <source>
        <dbReference type="Proteomes" id="UP000887013"/>
    </source>
</evidence>
<comment type="caution">
    <text evidence="1">The sequence shown here is derived from an EMBL/GenBank/DDBJ whole genome shotgun (WGS) entry which is preliminary data.</text>
</comment>
<gene>
    <name evidence="1" type="ORF">NPIL_81461</name>
</gene>
<dbReference type="AlphaFoldDB" id="A0A8X6N3N1"/>
<keyword evidence="2" id="KW-1185">Reference proteome</keyword>
<organism evidence="1 2">
    <name type="scientific">Nephila pilipes</name>
    <name type="common">Giant wood spider</name>
    <name type="synonym">Nephila maculata</name>
    <dbReference type="NCBI Taxonomy" id="299642"/>
    <lineage>
        <taxon>Eukaryota</taxon>
        <taxon>Metazoa</taxon>
        <taxon>Ecdysozoa</taxon>
        <taxon>Arthropoda</taxon>
        <taxon>Chelicerata</taxon>
        <taxon>Arachnida</taxon>
        <taxon>Araneae</taxon>
        <taxon>Araneomorphae</taxon>
        <taxon>Entelegynae</taxon>
        <taxon>Araneoidea</taxon>
        <taxon>Nephilidae</taxon>
        <taxon>Nephila</taxon>
    </lineage>
</organism>
<reference evidence="1" key="1">
    <citation type="submission" date="2020-08" db="EMBL/GenBank/DDBJ databases">
        <title>Multicomponent nature underlies the extraordinary mechanical properties of spider dragline silk.</title>
        <authorList>
            <person name="Kono N."/>
            <person name="Nakamura H."/>
            <person name="Mori M."/>
            <person name="Yoshida Y."/>
            <person name="Ohtoshi R."/>
            <person name="Malay A.D."/>
            <person name="Moran D.A.P."/>
            <person name="Tomita M."/>
            <person name="Numata K."/>
            <person name="Arakawa K."/>
        </authorList>
    </citation>
    <scope>NUCLEOTIDE SEQUENCE</scope>
</reference>
<dbReference type="Proteomes" id="UP000887013">
    <property type="component" value="Unassembled WGS sequence"/>
</dbReference>
<dbReference type="EMBL" id="BMAW01005061">
    <property type="protein sequence ID" value="GFS92304.1"/>
    <property type="molecule type" value="Genomic_DNA"/>
</dbReference>
<protein>
    <submittedName>
        <fullName evidence="1">Uncharacterized protein</fullName>
    </submittedName>
</protein>
<sequence length="105" mass="11675">MSNPRLITCNVSEVKVVAIVMESLQKHQSGSHILRPAPGKVLGLGAFFRKRRHADGYQTVVQLSSSRFFLNRYTQMANAVLGETPSMAFVWPSMARAFLIPLPIC</sequence>
<accession>A0A8X6N3N1</accession>
<evidence type="ECO:0000313" key="1">
    <source>
        <dbReference type="EMBL" id="GFS92304.1"/>
    </source>
</evidence>
<name>A0A8X6N3N1_NEPPI</name>
<proteinExistence type="predicted"/>